<evidence type="ECO:0000259" key="14">
    <source>
        <dbReference type="Pfam" id="PF02096"/>
    </source>
</evidence>
<feature type="region of interest" description="Disordered" evidence="12">
    <location>
        <begin position="404"/>
        <end position="425"/>
    </location>
</feature>
<evidence type="ECO:0000313" key="15">
    <source>
        <dbReference type="EMBL" id="CAK8683597.1"/>
    </source>
</evidence>
<dbReference type="InterPro" id="IPR001708">
    <property type="entry name" value="YidC/ALB3/OXA1/COX18"/>
</dbReference>
<keyword evidence="6" id="KW-0809">Transit peptide</keyword>
<comment type="caution">
    <text evidence="15">The sequence shown here is derived from an EMBL/GenBank/DDBJ whole genome shotgun (WGS) entry which is preliminary data.</text>
</comment>
<dbReference type="SUPFAM" id="SSF55194">
    <property type="entry name" value="Ribosome recycling factor, RRF"/>
    <property type="match status" value="1"/>
</dbReference>
<dbReference type="InterPro" id="IPR028055">
    <property type="entry name" value="YidC/Oxa/ALB_C"/>
</dbReference>
<evidence type="ECO:0000256" key="4">
    <source>
        <dbReference type="ARBA" id="ARBA00022692"/>
    </source>
</evidence>
<evidence type="ECO:0000256" key="9">
    <source>
        <dbReference type="ARBA" id="ARBA00023136"/>
    </source>
</evidence>
<organism evidence="15 16">
    <name type="scientific">Clavelina lepadiformis</name>
    <name type="common">Light-bulb sea squirt</name>
    <name type="synonym">Ascidia lepadiformis</name>
    <dbReference type="NCBI Taxonomy" id="159417"/>
    <lineage>
        <taxon>Eukaryota</taxon>
        <taxon>Metazoa</taxon>
        <taxon>Chordata</taxon>
        <taxon>Tunicata</taxon>
        <taxon>Ascidiacea</taxon>
        <taxon>Aplousobranchia</taxon>
        <taxon>Clavelinidae</taxon>
        <taxon>Clavelina</taxon>
    </lineage>
</organism>
<feature type="transmembrane region" description="Helical" evidence="13">
    <location>
        <begin position="299"/>
        <end position="317"/>
    </location>
</feature>
<comment type="subcellular location">
    <subcellularLocation>
        <location evidence="11">Membrane</location>
        <topology evidence="11">Multi-pass membrane protein</topology>
    </subcellularLocation>
    <subcellularLocation>
        <location evidence="1">Mitochondrion inner membrane</location>
        <topology evidence="1">Multi-pass membrane protein</topology>
    </subcellularLocation>
</comment>
<sequence>MIYLSFVKARIALSRNAVRYLSSCSTRNFSSLSLNKFVFSRQPCFLTITRNFSLHETAFSPANAHTFTNTDTLDSGTLKEGTINGVIFDEKISGGSYVSGNEETLVAAADGVAKLESFSDYGLGGWSYPQNWLQNLLEFIHTDLDIAWIPTIAITTILLRLIAIPAFIRMRSFVVRTQNYYPEQMKLQMKAMTATNEFEKKANASKYMNFMREKNINPIKPLLFQLPIGLIYLSFFGALREMSQAKLPSLTESGMLWFTDLTVADPYFLLPVLACMSMSFILRYGAASGEIGSTAEIPALQKVLPWIPFISLPFFVYQPSSLFIFWLTSNVYSFVQLKLFLNPRLQRALGIPELVEHPADVKAEIKAFKENMFNMRRHAMNQAKKAKSDDYQAAQQKIQELQEKLKKQQQEHLKKEREKRASQRK</sequence>
<feature type="transmembrane region" description="Helical" evidence="13">
    <location>
        <begin position="222"/>
        <end position="239"/>
    </location>
</feature>
<evidence type="ECO:0000256" key="12">
    <source>
        <dbReference type="SAM" id="MobiDB-lite"/>
    </source>
</evidence>
<evidence type="ECO:0000256" key="7">
    <source>
        <dbReference type="ARBA" id="ARBA00022989"/>
    </source>
</evidence>
<comment type="similarity">
    <text evidence="2 11">Belongs to the OXA1/ALB3/YidC family.</text>
</comment>
<evidence type="ECO:0000256" key="5">
    <source>
        <dbReference type="ARBA" id="ARBA00022792"/>
    </source>
</evidence>
<keyword evidence="5" id="KW-0999">Mitochondrion inner membrane</keyword>
<dbReference type="Proteomes" id="UP001642483">
    <property type="component" value="Unassembled WGS sequence"/>
</dbReference>
<protein>
    <recommendedName>
        <fullName evidence="3">Ribosome-recycling factor, mitochondrial</fullName>
    </recommendedName>
    <alternativeName>
        <fullName evidence="10">Ribosome-releasing factor, mitochondrial</fullName>
    </alternativeName>
</protein>
<evidence type="ECO:0000313" key="16">
    <source>
        <dbReference type="Proteomes" id="UP001642483"/>
    </source>
</evidence>
<accession>A0ABP0FVI0</accession>
<keyword evidence="7 13" id="KW-1133">Transmembrane helix</keyword>
<evidence type="ECO:0000256" key="6">
    <source>
        <dbReference type="ARBA" id="ARBA00022946"/>
    </source>
</evidence>
<evidence type="ECO:0000256" key="8">
    <source>
        <dbReference type="ARBA" id="ARBA00023128"/>
    </source>
</evidence>
<evidence type="ECO:0000256" key="10">
    <source>
        <dbReference type="ARBA" id="ARBA00033107"/>
    </source>
</evidence>
<keyword evidence="16" id="KW-1185">Reference proteome</keyword>
<evidence type="ECO:0000256" key="11">
    <source>
        <dbReference type="RuleBase" id="RU003945"/>
    </source>
</evidence>
<gene>
    <name evidence="15" type="ORF">CVLEPA_LOCUS14655</name>
</gene>
<evidence type="ECO:0000256" key="1">
    <source>
        <dbReference type="ARBA" id="ARBA00004448"/>
    </source>
</evidence>
<reference evidence="15 16" key="1">
    <citation type="submission" date="2024-02" db="EMBL/GenBank/DDBJ databases">
        <authorList>
            <person name="Daric V."/>
            <person name="Darras S."/>
        </authorList>
    </citation>
    <scope>NUCLEOTIDE SEQUENCE [LARGE SCALE GENOMIC DNA]</scope>
</reference>
<dbReference type="CDD" id="cd20069">
    <property type="entry name" value="5TM_Oxa1-like"/>
    <property type="match status" value="1"/>
</dbReference>
<evidence type="ECO:0000256" key="13">
    <source>
        <dbReference type="SAM" id="Phobius"/>
    </source>
</evidence>
<keyword evidence="4 11" id="KW-0812">Transmembrane</keyword>
<keyword evidence="8" id="KW-0496">Mitochondrion</keyword>
<evidence type="ECO:0000256" key="2">
    <source>
        <dbReference type="ARBA" id="ARBA00009877"/>
    </source>
</evidence>
<feature type="transmembrane region" description="Helical" evidence="13">
    <location>
        <begin position="267"/>
        <end position="287"/>
    </location>
</feature>
<evidence type="ECO:0000256" key="3">
    <source>
        <dbReference type="ARBA" id="ARBA00020581"/>
    </source>
</evidence>
<dbReference type="PANTHER" id="PTHR12428">
    <property type="entry name" value="OXA1"/>
    <property type="match status" value="1"/>
</dbReference>
<dbReference type="EMBL" id="CAWYQH010000097">
    <property type="protein sequence ID" value="CAK8683597.1"/>
    <property type="molecule type" value="Genomic_DNA"/>
</dbReference>
<dbReference type="PANTHER" id="PTHR12428:SF66">
    <property type="entry name" value="MITOCHONDRIAL INNER MEMBRANE PROTEIN OXA1L"/>
    <property type="match status" value="1"/>
</dbReference>
<dbReference type="InterPro" id="IPR036191">
    <property type="entry name" value="RRF_sf"/>
</dbReference>
<name>A0ABP0FVI0_CLALP</name>
<proteinExistence type="inferred from homology"/>
<keyword evidence="9 13" id="KW-0472">Membrane</keyword>
<feature type="domain" description="Membrane insertase YidC/Oxa/ALB C-terminal" evidence="14">
    <location>
        <begin position="148"/>
        <end position="337"/>
    </location>
</feature>
<feature type="transmembrane region" description="Helical" evidence="13">
    <location>
        <begin position="146"/>
        <end position="168"/>
    </location>
</feature>
<dbReference type="Pfam" id="PF02096">
    <property type="entry name" value="60KD_IMP"/>
    <property type="match status" value="1"/>
</dbReference>